<sequence length="346" mass="36995">MIRTRSLVVLVVVLVVAGALIGHLIGRADATTAVRGIIGSEKRAFFADPAVRKVFERHGYTYRVDPAGSRDMVNRLDGYDFAFPSSHPAAEELLRHRKAAGAPVTAFSSPLAIATFTPIVDLLQSAGLAGRDATGVWRLDLKALVERNRAGLKWNQIPANTTHPVGRAVLVATTRPQDSNSAAMFAVVLDSVTGGDAGAVAKLFADQGAVDSTSDEPFEKYLTRGRDFAPMVLIYEAQFVDHARHSRLDGGQTLIYPQPTLVCAHTVVPLTDAGVEIARLLATDADLQRLAAEHGFRAVDPAVSRPVLDSVRPGDAELPELITGAVPSPSWTALNTLLTKVEEKLA</sequence>
<evidence type="ECO:0000313" key="2">
    <source>
        <dbReference type="Proteomes" id="UP001059617"/>
    </source>
</evidence>
<protein>
    <recommendedName>
        <fullName evidence="3">Extracellular solute-binding protein</fullName>
    </recommendedName>
</protein>
<evidence type="ECO:0008006" key="3">
    <source>
        <dbReference type="Google" id="ProtNLM"/>
    </source>
</evidence>
<dbReference type="EMBL" id="CP073720">
    <property type="protein sequence ID" value="UWP86146.1"/>
    <property type="molecule type" value="Genomic_DNA"/>
</dbReference>
<organism evidence="1 2">
    <name type="scientific">Dactylosporangium fulvum</name>
    <dbReference type="NCBI Taxonomy" id="53359"/>
    <lineage>
        <taxon>Bacteria</taxon>
        <taxon>Bacillati</taxon>
        <taxon>Actinomycetota</taxon>
        <taxon>Actinomycetes</taxon>
        <taxon>Micromonosporales</taxon>
        <taxon>Micromonosporaceae</taxon>
        <taxon>Dactylosporangium</taxon>
    </lineage>
</organism>
<gene>
    <name evidence="1" type="ORF">Dfulv_18630</name>
</gene>
<dbReference type="Proteomes" id="UP001059617">
    <property type="component" value="Chromosome"/>
</dbReference>
<dbReference type="RefSeq" id="WP_259865224.1">
    <property type="nucleotide sequence ID" value="NZ_BAAAST010000037.1"/>
</dbReference>
<keyword evidence="2" id="KW-1185">Reference proteome</keyword>
<proteinExistence type="predicted"/>
<reference evidence="1" key="2">
    <citation type="submission" date="2022-09" db="EMBL/GenBank/DDBJ databases">
        <title>Biosynthetic gene clusters of Dactylosporangioum fulvum.</title>
        <authorList>
            <person name="Caradec T."/>
        </authorList>
    </citation>
    <scope>NUCLEOTIDE SEQUENCE</scope>
    <source>
        <strain evidence="1">NRRL B-16292</strain>
    </source>
</reference>
<name>A0ABY5WAK5_9ACTN</name>
<reference evidence="1" key="1">
    <citation type="submission" date="2021-04" db="EMBL/GenBank/DDBJ databases">
        <authorList>
            <person name="Hartkoorn R.C."/>
            <person name="Beaudoing E."/>
            <person name="Hot D."/>
        </authorList>
    </citation>
    <scope>NUCLEOTIDE SEQUENCE</scope>
    <source>
        <strain evidence="1">NRRL B-16292</strain>
    </source>
</reference>
<accession>A0ABY5WAK5</accession>
<evidence type="ECO:0000313" key="1">
    <source>
        <dbReference type="EMBL" id="UWP86146.1"/>
    </source>
</evidence>